<dbReference type="InterPro" id="IPR018639">
    <property type="entry name" value="DUF2062"/>
</dbReference>
<dbReference type="STRING" id="37625.SAMN05660420_01416"/>
<feature type="transmembrane region" description="Helical" evidence="1">
    <location>
        <begin position="32"/>
        <end position="56"/>
    </location>
</feature>
<dbReference type="PANTHER" id="PTHR40547">
    <property type="entry name" value="SLL0298 PROTEIN"/>
    <property type="match status" value="1"/>
</dbReference>
<name>A0A1H3YWF8_9BACT</name>
<protein>
    <recommendedName>
        <fullName evidence="2">DUF2062 domain-containing protein</fullName>
    </recommendedName>
</protein>
<gene>
    <name evidence="3" type="ORF">SAMN05660420_01416</name>
</gene>
<evidence type="ECO:0000256" key="1">
    <source>
        <dbReference type="SAM" id="Phobius"/>
    </source>
</evidence>
<evidence type="ECO:0000313" key="3">
    <source>
        <dbReference type="EMBL" id="SEA15760.1"/>
    </source>
</evidence>
<reference evidence="3 4" key="1">
    <citation type="submission" date="2016-10" db="EMBL/GenBank/DDBJ databases">
        <authorList>
            <person name="de Groot N.N."/>
        </authorList>
    </citation>
    <scope>NUCLEOTIDE SEQUENCE [LARGE SCALE GENOMIC DNA]</scope>
    <source>
        <strain evidence="3 4">DSM 7343</strain>
    </source>
</reference>
<feature type="transmembrane region" description="Helical" evidence="1">
    <location>
        <begin position="63"/>
        <end position="83"/>
    </location>
</feature>
<feature type="transmembrane region" description="Helical" evidence="1">
    <location>
        <begin position="118"/>
        <end position="141"/>
    </location>
</feature>
<evidence type="ECO:0000313" key="4">
    <source>
        <dbReference type="Proteomes" id="UP000199409"/>
    </source>
</evidence>
<keyword evidence="4" id="KW-1185">Reference proteome</keyword>
<keyword evidence="1" id="KW-0472">Membrane</keyword>
<keyword evidence="1" id="KW-0812">Transmembrane</keyword>
<dbReference type="OrthoDB" id="9794343at2"/>
<proteinExistence type="predicted"/>
<organism evidence="3 4">
    <name type="scientific">Desulfuromusa kysingii</name>
    <dbReference type="NCBI Taxonomy" id="37625"/>
    <lineage>
        <taxon>Bacteria</taxon>
        <taxon>Pseudomonadati</taxon>
        <taxon>Thermodesulfobacteriota</taxon>
        <taxon>Desulfuromonadia</taxon>
        <taxon>Desulfuromonadales</taxon>
        <taxon>Geopsychrobacteraceae</taxon>
        <taxon>Desulfuromusa</taxon>
    </lineage>
</organism>
<sequence length="160" mass="18119">MWRRWGFFRQFKLNVIQLARLRSEPDAIARGMALGLFIGFTPTFGVQIFLAILFAFLLRQNKIAAFIGVWITNPFTAPIIYGLEYEIGRMLLGMPPLGMNHFAGELSWSMGMSVGTPLLLGSLVLGVPVAIIGYSVTVRLIPSLRLWKIPRWPRRRNKSL</sequence>
<accession>A0A1H3YWF8</accession>
<evidence type="ECO:0000259" key="2">
    <source>
        <dbReference type="Pfam" id="PF09835"/>
    </source>
</evidence>
<dbReference type="Pfam" id="PF09835">
    <property type="entry name" value="DUF2062"/>
    <property type="match status" value="1"/>
</dbReference>
<feature type="domain" description="DUF2062" evidence="2">
    <location>
        <begin position="9"/>
        <end position="142"/>
    </location>
</feature>
<dbReference type="AlphaFoldDB" id="A0A1H3YWF8"/>
<dbReference type="PANTHER" id="PTHR40547:SF1">
    <property type="entry name" value="SLL0298 PROTEIN"/>
    <property type="match status" value="1"/>
</dbReference>
<keyword evidence="1" id="KW-1133">Transmembrane helix</keyword>
<dbReference type="EMBL" id="FNQN01000003">
    <property type="protein sequence ID" value="SEA15760.1"/>
    <property type="molecule type" value="Genomic_DNA"/>
</dbReference>
<dbReference type="Proteomes" id="UP000199409">
    <property type="component" value="Unassembled WGS sequence"/>
</dbReference>